<dbReference type="RefSeq" id="WP_253967558.1">
    <property type="nucleotide sequence ID" value="NZ_JAMFTH010000001.1"/>
</dbReference>
<evidence type="ECO:0000313" key="6">
    <source>
        <dbReference type="Proteomes" id="UP001139319"/>
    </source>
</evidence>
<accession>A0A9X2HW83</accession>
<gene>
    <name evidence="5" type="ORF">M6D89_08365</name>
</gene>
<comment type="caution">
    <text evidence="5">The sequence shown here is derived from an EMBL/GenBank/DDBJ whole genome shotgun (WGS) entry which is preliminary data.</text>
</comment>
<dbReference type="Gene3D" id="3.90.1200.10">
    <property type="match status" value="1"/>
</dbReference>
<keyword evidence="6" id="KW-1185">Reference proteome</keyword>
<evidence type="ECO:0000313" key="5">
    <source>
        <dbReference type="EMBL" id="MCP8899305.1"/>
    </source>
</evidence>
<evidence type="ECO:0000259" key="4">
    <source>
        <dbReference type="Pfam" id="PF01895"/>
    </source>
</evidence>
<evidence type="ECO:0000259" key="3">
    <source>
        <dbReference type="Pfam" id="PF01636"/>
    </source>
</evidence>
<dbReference type="Pfam" id="PF01636">
    <property type="entry name" value="APH"/>
    <property type="match status" value="1"/>
</dbReference>
<reference evidence="5" key="2">
    <citation type="submission" date="2023-01" db="EMBL/GenBank/DDBJ databases">
        <title>Gilvimarinus xylanilyticus HB14 isolated from Caulerpa lentillifera aquaculture base in Hainan, China.</title>
        <authorList>
            <person name="Zhang Y.-J."/>
        </authorList>
    </citation>
    <scope>NUCLEOTIDE SEQUENCE</scope>
    <source>
        <strain evidence="5">HB14</strain>
    </source>
</reference>
<dbReference type="Proteomes" id="UP001139319">
    <property type="component" value="Unassembled WGS sequence"/>
</dbReference>
<dbReference type="PANTHER" id="PTHR42930">
    <property type="entry name" value="PHOSPHATE-SPECIFIC TRANSPORT SYSTEM ACCESSORY PROTEIN PHOU"/>
    <property type="match status" value="1"/>
</dbReference>
<protein>
    <submittedName>
        <fullName evidence="5">Phosphotransferase</fullName>
    </submittedName>
</protein>
<evidence type="ECO:0000256" key="2">
    <source>
        <dbReference type="ARBA" id="ARBA00022592"/>
    </source>
</evidence>
<keyword evidence="2" id="KW-0813">Transport</keyword>
<dbReference type="InterPro" id="IPR026022">
    <property type="entry name" value="PhoU_dom"/>
</dbReference>
<sequence length="543" mass="62742">MVLTPAITDNLHFLIAEVKTHLGHLQSFFAHGTVANAHRLLERSGHAYNLNLRVQNACMKHIALQSNEHSMSYRAVGRIANELERIAELARECLQQMNFLHTGARLDLSVFTPLLEKVDKSIDLISRALKDRDTQLALKLGKTERKLEKSYKKLVSQYTRQLKKKKHTEDLVSGLFIAHAIEQMGDALLNISDSIISGHMGQPLDLQRYSSLRDTINNWLEEDLATQLRVTPLAETRSGSGISTIDNPSDEKWQRLVYKDGSKRKLKEELQGVNRWHDVYPGVAPHIHTYQKQGDNAALIIEHLNGETFEQLVINSPQKRRKKAMTCLKKTLNNIWQQTYTAESHPAHFMAQTLKRLPDVYSVHPQFKQQRQYLGAHPIESFDALVKKAQKKEEKLIAPFSVFIHGDFNVDNIIYDPEAGKINFIDLHRSCHMDYVQDASVFMVSNYRLQVLDEPVRRRIRDQVEQFYVIVRGFADKHNDDTFEIRLALGLARSFVTSTRFILDHTMATRMFLKARYLLEQINQLSRKQIRDYRVPLRELFSD</sequence>
<dbReference type="InterPro" id="IPR002575">
    <property type="entry name" value="Aminoglycoside_PTrfase"/>
</dbReference>
<proteinExistence type="inferred from homology"/>
<dbReference type="SUPFAM" id="SSF109755">
    <property type="entry name" value="PhoU-like"/>
    <property type="match status" value="1"/>
</dbReference>
<dbReference type="PANTHER" id="PTHR42930:SF3">
    <property type="entry name" value="PHOSPHATE-SPECIFIC TRANSPORT SYSTEM ACCESSORY PROTEIN PHOU"/>
    <property type="match status" value="1"/>
</dbReference>
<feature type="domain" description="PhoU" evidence="4">
    <location>
        <begin position="114"/>
        <end position="194"/>
    </location>
</feature>
<dbReference type="InterPro" id="IPR038078">
    <property type="entry name" value="PhoU-like_sf"/>
</dbReference>
<dbReference type="Gene3D" id="1.20.58.220">
    <property type="entry name" value="Phosphate transport system protein phou homolog 2, domain 2"/>
    <property type="match status" value="1"/>
</dbReference>
<dbReference type="AlphaFoldDB" id="A0A9X2HW83"/>
<name>A0A9X2HW83_9GAMM</name>
<keyword evidence="2" id="KW-0592">Phosphate transport</keyword>
<organism evidence="5 6">
    <name type="scientific">Gilvimarinus xylanilyticus</name>
    <dbReference type="NCBI Taxonomy" id="2944139"/>
    <lineage>
        <taxon>Bacteria</taxon>
        <taxon>Pseudomonadati</taxon>
        <taxon>Pseudomonadota</taxon>
        <taxon>Gammaproteobacteria</taxon>
        <taxon>Cellvibrionales</taxon>
        <taxon>Cellvibrionaceae</taxon>
        <taxon>Gilvimarinus</taxon>
    </lineage>
</organism>
<reference evidence="5" key="1">
    <citation type="submission" date="2022-05" db="EMBL/GenBank/DDBJ databases">
        <authorList>
            <person name="Sun H.-N."/>
        </authorList>
    </citation>
    <scope>NUCLEOTIDE SEQUENCE</scope>
    <source>
        <strain evidence="5">HB14</strain>
    </source>
</reference>
<comment type="similarity">
    <text evidence="1">Belongs to the PhoU family.</text>
</comment>
<dbReference type="InterPro" id="IPR028366">
    <property type="entry name" value="PhoU"/>
</dbReference>
<dbReference type="GO" id="GO:0045936">
    <property type="term" value="P:negative regulation of phosphate metabolic process"/>
    <property type="evidence" value="ECO:0007669"/>
    <property type="project" value="InterPro"/>
</dbReference>
<dbReference type="Pfam" id="PF01895">
    <property type="entry name" value="PhoU"/>
    <property type="match status" value="1"/>
</dbReference>
<dbReference type="EMBL" id="JAMFTH010000001">
    <property type="protein sequence ID" value="MCP8899305.1"/>
    <property type="molecule type" value="Genomic_DNA"/>
</dbReference>
<dbReference type="SUPFAM" id="SSF56112">
    <property type="entry name" value="Protein kinase-like (PK-like)"/>
    <property type="match status" value="1"/>
</dbReference>
<feature type="domain" description="Aminoglycoside phosphotransferase" evidence="3">
    <location>
        <begin position="284"/>
        <end position="461"/>
    </location>
</feature>
<dbReference type="GO" id="GO:0030643">
    <property type="term" value="P:intracellular phosphate ion homeostasis"/>
    <property type="evidence" value="ECO:0007669"/>
    <property type="project" value="InterPro"/>
</dbReference>
<dbReference type="InterPro" id="IPR011009">
    <property type="entry name" value="Kinase-like_dom_sf"/>
</dbReference>
<dbReference type="GO" id="GO:0006817">
    <property type="term" value="P:phosphate ion transport"/>
    <property type="evidence" value="ECO:0007669"/>
    <property type="project" value="UniProtKB-KW"/>
</dbReference>
<evidence type="ECO:0000256" key="1">
    <source>
        <dbReference type="ARBA" id="ARBA00008107"/>
    </source>
</evidence>